<dbReference type="PANTHER" id="PTHR15822">
    <property type="entry name" value="TRAF AND TNF RECEPTOR-ASSOCIATED PROTEIN"/>
    <property type="match status" value="1"/>
</dbReference>
<dbReference type="GO" id="GO:0003697">
    <property type="term" value="F:single-stranded DNA binding"/>
    <property type="evidence" value="ECO:0007669"/>
    <property type="project" value="TreeGrafter"/>
</dbReference>
<dbReference type="PANTHER" id="PTHR15822:SF4">
    <property type="entry name" value="TYROSYL-DNA PHOSPHODIESTERASE 2"/>
    <property type="match status" value="1"/>
</dbReference>
<dbReference type="GO" id="GO:0070260">
    <property type="term" value="F:5'-tyrosyl-DNA phosphodiesterase activity"/>
    <property type="evidence" value="ECO:0007669"/>
    <property type="project" value="TreeGrafter"/>
</dbReference>
<evidence type="ECO:0000313" key="10">
    <source>
        <dbReference type="EMBL" id="OGL43473.1"/>
    </source>
</evidence>
<feature type="domain" description="Endonuclease/exonuclease/phosphatase" evidence="9">
    <location>
        <begin position="42"/>
        <end position="317"/>
    </location>
</feature>
<evidence type="ECO:0000256" key="6">
    <source>
        <dbReference type="ARBA" id="ARBA00022801"/>
    </source>
</evidence>
<evidence type="ECO:0000256" key="8">
    <source>
        <dbReference type="ARBA" id="ARBA00023204"/>
    </source>
</evidence>
<organism evidence="10 11">
    <name type="scientific">Candidatus Schekmanbacteria bacterium RBG_13_48_7</name>
    <dbReference type="NCBI Taxonomy" id="1817878"/>
    <lineage>
        <taxon>Bacteria</taxon>
        <taxon>Candidatus Schekmaniibacteriota</taxon>
    </lineage>
</organism>
<dbReference type="InterPro" id="IPR005135">
    <property type="entry name" value="Endo/exonuclease/phosphatase"/>
</dbReference>
<dbReference type="Proteomes" id="UP000179266">
    <property type="component" value="Unassembled WGS sequence"/>
</dbReference>
<evidence type="ECO:0000256" key="3">
    <source>
        <dbReference type="ARBA" id="ARBA00022722"/>
    </source>
</evidence>
<name>A0A1F7RPM4_9BACT</name>
<dbReference type="EMBL" id="MGDD01000272">
    <property type="protein sequence ID" value="OGL43473.1"/>
    <property type="molecule type" value="Genomic_DNA"/>
</dbReference>
<proteinExistence type="predicted"/>
<evidence type="ECO:0000256" key="2">
    <source>
        <dbReference type="ARBA" id="ARBA00001946"/>
    </source>
</evidence>
<dbReference type="InterPro" id="IPR036691">
    <property type="entry name" value="Endo/exonu/phosph_ase_sf"/>
</dbReference>
<gene>
    <name evidence="10" type="ORF">A2161_15830</name>
</gene>
<reference evidence="10 11" key="1">
    <citation type="journal article" date="2016" name="Nat. Commun.">
        <title>Thousands of microbial genomes shed light on interconnected biogeochemical processes in an aquifer system.</title>
        <authorList>
            <person name="Anantharaman K."/>
            <person name="Brown C.T."/>
            <person name="Hug L.A."/>
            <person name="Sharon I."/>
            <person name="Castelle C.J."/>
            <person name="Probst A.J."/>
            <person name="Thomas B.C."/>
            <person name="Singh A."/>
            <person name="Wilkins M.J."/>
            <person name="Karaoz U."/>
            <person name="Brodie E.L."/>
            <person name="Williams K.H."/>
            <person name="Hubbard S.S."/>
            <person name="Banfield J.F."/>
        </authorList>
    </citation>
    <scope>NUCLEOTIDE SEQUENCE [LARGE SCALE GENOMIC DNA]</scope>
</reference>
<protein>
    <recommendedName>
        <fullName evidence="9">Endonuclease/exonuclease/phosphatase domain-containing protein</fullName>
    </recommendedName>
</protein>
<dbReference type="GO" id="GO:0005737">
    <property type="term" value="C:cytoplasm"/>
    <property type="evidence" value="ECO:0007669"/>
    <property type="project" value="TreeGrafter"/>
</dbReference>
<comment type="caution">
    <text evidence="10">The sequence shown here is derived from an EMBL/GenBank/DDBJ whole genome shotgun (WGS) entry which is preliminary data.</text>
</comment>
<dbReference type="InterPro" id="IPR051547">
    <property type="entry name" value="TDP2-like"/>
</dbReference>
<evidence type="ECO:0000256" key="1">
    <source>
        <dbReference type="ARBA" id="ARBA00001936"/>
    </source>
</evidence>
<accession>A0A1F7RPM4</accession>
<evidence type="ECO:0000256" key="7">
    <source>
        <dbReference type="ARBA" id="ARBA00022842"/>
    </source>
</evidence>
<dbReference type="GO" id="GO:0046872">
    <property type="term" value="F:metal ion binding"/>
    <property type="evidence" value="ECO:0007669"/>
    <property type="project" value="UniProtKB-KW"/>
</dbReference>
<evidence type="ECO:0000256" key="5">
    <source>
        <dbReference type="ARBA" id="ARBA00022763"/>
    </source>
</evidence>
<dbReference type="GO" id="GO:0004518">
    <property type="term" value="F:nuclease activity"/>
    <property type="evidence" value="ECO:0007669"/>
    <property type="project" value="UniProtKB-KW"/>
</dbReference>
<keyword evidence="4" id="KW-0479">Metal-binding</keyword>
<evidence type="ECO:0000313" key="11">
    <source>
        <dbReference type="Proteomes" id="UP000179266"/>
    </source>
</evidence>
<dbReference type="GO" id="GO:0006302">
    <property type="term" value="P:double-strand break repair"/>
    <property type="evidence" value="ECO:0007669"/>
    <property type="project" value="TreeGrafter"/>
</dbReference>
<keyword evidence="6" id="KW-0378">Hydrolase</keyword>
<comment type="cofactor">
    <cofactor evidence="2">
        <name>Mg(2+)</name>
        <dbReference type="ChEBI" id="CHEBI:18420"/>
    </cofactor>
</comment>
<dbReference type="SUPFAM" id="SSF56219">
    <property type="entry name" value="DNase I-like"/>
    <property type="match status" value="1"/>
</dbReference>
<comment type="cofactor">
    <cofactor evidence="1">
        <name>Mn(2+)</name>
        <dbReference type="ChEBI" id="CHEBI:29035"/>
    </cofactor>
</comment>
<dbReference type="Gene3D" id="3.60.10.10">
    <property type="entry name" value="Endonuclease/exonuclease/phosphatase"/>
    <property type="match status" value="1"/>
</dbReference>
<evidence type="ECO:0000259" key="9">
    <source>
        <dbReference type="Pfam" id="PF03372"/>
    </source>
</evidence>
<keyword evidence="5" id="KW-0227">DNA damage</keyword>
<keyword evidence="3" id="KW-0540">Nuclease</keyword>
<keyword evidence="8" id="KW-0234">DNA repair</keyword>
<sequence>MRKLILINFILAVSLVILPQPLFAQKQSQCDDVANRGHINVLTINLLFSELQERNTRLQRIADFAEQQYRSGEPVDLILLQEVIGGPLAGTINASTDLKNMLARKRLGYNLRYRIANGVPGLATVGNAILSRCEVLFSLAQDLPFVSEEVFQDVSITLKRKVIMIYIKVPHYGRLSVYDTHLCAYCNPDDRFIQTEVLLDFVNSVENFVPGANPVILGGDFNSNVKVPEELPVYNLVTTGNGFIDTYAVFNGCFDCCNPPDISGCTYAIPGNPFAFDLFTGLPGDTVRIDYIFSRDLGSVLNSVVVFNTAPDWVSDHSGVLTSINLR</sequence>
<dbReference type="AlphaFoldDB" id="A0A1F7RPM4"/>
<evidence type="ECO:0000256" key="4">
    <source>
        <dbReference type="ARBA" id="ARBA00022723"/>
    </source>
</evidence>
<keyword evidence="7" id="KW-0460">Magnesium</keyword>
<dbReference type="Pfam" id="PF03372">
    <property type="entry name" value="Exo_endo_phos"/>
    <property type="match status" value="1"/>
</dbReference>